<dbReference type="AlphaFoldDB" id="A0A8H6VGU5"/>
<accession>A0A8H6VGU5</accession>
<feature type="compositionally biased region" description="Acidic residues" evidence="1">
    <location>
        <begin position="270"/>
        <end position="298"/>
    </location>
</feature>
<dbReference type="OrthoDB" id="3647207at2759"/>
<evidence type="ECO:0000313" key="2">
    <source>
        <dbReference type="EMBL" id="KAF7190975.1"/>
    </source>
</evidence>
<evidence type="ECO:0000313" key="3">
    <source>
        <dbReference type="Proteomes" id="UP000660729"/>
    </source>
</evidence>
<feature type="region of interest" description="Disordered" evidence="1">
    <location>
        <begin position="266"/>
        <end position="298"/>
    </location>
</feature>
<dbReference type="EMBL" id="JABCIY010000166">
    <property type="protein sequence ID" value="KAF7190975.1"/>
    <property type="molecule type" value="Genomic_DNA"/>
</dbReference>
<keyword evidence="3" id="KW-1185">Reference proteome</keyword>
<reference evidence="2" key="1">
    <citation type="submission" date="2020-04" db="EMBL/GenBank/DDBJ databases">
        <title>Draft genome resource of the tomato pathogen Pseudocercospora fuligena.</title>
        <authorList>
            <person name="Zaccaron A."/>
        </authorList>
    </citation>
    <scope>NUCLEOTIDE SEQUENCE</scope>
    <source>
        <strain evidence="2">PF001</strain>
    </source>
</reference>
<name>A0A8H6VGU5_9PEZI</name>
<gene>
    <name evidence="2" type="ORF">HII31_07667</name>
</gene>
<protein>
    <submittedName>
        <fullName evidence="2">Uncharacterized protein</fullName>
    </submittedName>
</protein>
<evidence type="ECO:0000256" key="1">
    <source>
        <dbReference type="SAM" id="MobiDB-lite"/>
    </source>
</evidence>
<dbReference type="Proteomes" id="UP000660729">
    <property type="component" value="Unassembled WGS sequence"/>
</dbReference>
<organism evidence="2 3">
    <name type="scientific">Pseudocercospora fuligena</name>
    <dbReference type="NCBI Taxonomy" id="685502"/>
    <lineage>
        <taxon>Eukaryota</taxon>
        <taxon>Fungi</taxon>
        <taxon>Dikarya</taxon>
        <taxon>Ascomycota</taxon>
        <taxon>Pezizomycotina</taxon>
        <taxon>Dothideomycetes</taxon>
        <taxon>Dothideomycetidae</taxon>
        <taxon>Mycosphaerellales</taxon>
        <taxon>Mycosphaerellaceae</taxon>
        <taxon>Pseudocercospora</taxon>
    </lineage>
</organism>
<proteinExistence type="predicted"/>
<comment type="caution">
    <text evidence="2">The sequence shown here is derived from an EMBL/GenBank/DDBJ whole genome shotgun (WGS) entry which is preliminary data.</text>
</comment>
<sequence length="298" mass="33322">MSQPSHSVDFWRLPPELHCRIFDFYGARHTITVDQKTCTEASRINIGLPPISKDFSATARDSILAAATWQFSDISAAQTQLQATAEGSAIRHLRHLRIDARKIDPSRLLAKLSESLHFKPWSVTIVGCTPQNFNVTPNPAQTDKHMLMFGFTLPSELRDTTCRGFKTDGIVSSPLVRALQSVKSLRDVRVQIQPCGTCTMGNIGYECDHHLLSRAIEQITLCGRVGLEVENGQTRDLQCHLGEIEEEGLPLIKNLMERDYFEPIGTDVGMDMEDGLTDDELPDEEMADDEGYDTLCEE</sequence>